<proteinExistence type="predicted"/>
<sequence>MGYIPKYKELEALTDDELIARYDAAAVSTVVGTGFYREELVRRQMAKESTRMLQLTQTMRTLTWVILGLTTVNAVLVAIQLWQS</sequence>
<comment type="caution">
    <text evidence="2">The sequence shown here is derived from an EMBL/GenBank/DDBJ whole genome shotgun (WGS) entry which is preliminary data.</text>
</comment>
<evidence type="ECO:0000313" key="2">
    <source>
        <dbReference type="EMBL" id="MBH3440981.1"/>
    </source>
</evidence>
<gene>
    <name evidence="2" type="ORF">I5Q09_20060</name>
</gene>
<dbReference type="EMBL" id="JADTXM010000016">
    <property type="protein sequence ID" value="MBH3440981.1"/>
    <property type="molecule type" value="Genomic_DNA"/>
</dbReference>
<keyword evidence="1" id="KW-0812">Transmembrane</keyword>
<accession>A0ABS0MWG3</accession>
<reference evidence="2 3" key="1">
    <citation type="submission" date="2020-11" db="EMBL/GenBank/DDBJ databases">
        <title>Enhanced detection system for hospital associated transmission using whole genome sequencing surveillance.</title>
        <authorList>
            <person name="Harrison L.H."/>
            <person name="Van Tyne D."/>
            <person name="Marsh J.W."/>
            <person name="Griffith M.P."/>
            <person name="Snyder D.J."/>
            <person name="Cooper V.S."/>
            <person name="Mustapha M."/>
        </authorList>
    </citation>
    <scope>NUCLEOTIDE SEQUENCE [LARGE SCALE GENOMIC DNA]</scope>
    <source>
        <strain evidence="2 3">PSB00013</strain>
    </source>
</reference>
<dbReference type="Proteomes" id="UP000638986">
    <property type="component" value="Unassembled WGS sequence"/>
</dbReference>
<organism evidence="2 3">
    <name type="scientific">Pseudomonas luteola</name>
    <dbReference type="NCBI Taxonomy" id="47886"/>
    <lineage>
        <taxon>Bacteria</taxon>
        <taxon>Pseudomonadati</taxon>
        <taxon>Pseudomonadota</taxon>
        <taxon>Gammaproteobacteria</taxon>
        <taxon>Pseudomonadales</taxon>
        <taxon>Pseudomonadaceae</taxon>
        <taxon>Pseudomonas</taxon>
    </lineage>
</organism>
<protein>
    <recommendedName>
        <fullName evidence="4">Transmembrane protein</fullName>
    </recommendedName>
</protein>
<keyword evidence="1" id="KW-1133">Transmembrane helix</keyword>
<dbReference type="RefSeq" id="WP_197873126.1">
    <property type="nucleotide sequence ID" value="NZ_JADTXM010000016.1"/>
</dbReference>
<evidence type="ECO:0000256" key="1">
    <source>
        <dbReference type="SAM" id="Phobius"/>
    </source>
</evidence>
<keyword evidence="1" id="KW-0472">Membrane</keyword>
<feature type="transmembrane region" description="Helical" evidence="1">
    <location>
        <begin position="61"/>
        <end position="82"/>
    </location>
</feature>
<evidence type="ECO:0008006" key="4">
    <source>
        <dbReference type="Google" id="ProtNLM"/>
    </source>
</evidence>
<evidence type="ECO:0000313" key="3">
    <source>
        <dbReference type="Proteomes" id="UP000638986"/>
    </source>
</evidence>
<name>A0ABS0MWG3_PSELU</name>